<evidence type="ECO:0000313" key="10">
    <source>
        <dbReference type="EMBL" id="KNE70814.1"/>
    </source>
</evidence>
<evidence type="ECO:0000313" key="11">
    <source>
        <dbReference type="Proteomes" id="UP000054350"/>
    </source>
</evidence>
<dbReference type="AlphaFoldDB" id="A0A0L0T8B2"/>
<evidence type="ECO:0000259" key="9">
    <source>
        <dbReference type="Pfam" id="PF25147"/>
    </source>
</evidence>
<dbReference type="Proteomes" id="UP000054350">
    <property type="component" value="Unassembled WGS sequence"/>
</dbReference>
<comment type="subcellular location">
    <subcellularLocation>
        <location evidence="1">Endoplasmic reticulum membrane</location>
        <topology evidence="1">Multi-pass membrane protein</topology>
    </subcellularLocation>
</comment>
<feature type="transmembrane region" description="Helical" evidence="7">
    <location>
        <begin position="180"/>
        <end position="202"/>
    </location>
</feature>
<accession>A0A0L0T8B2</accession>
<keyword evidence="11" id="KW-1185">Reference proteome</keyword>
<gene>
    <name evidence="10" type="ORF">AMAG_14930</name>
</gene>
<evidence type="ECO:0000256" key="7">
    <source>
        <dbReference type="SAM" id="Phobius"/>
    </source>
</evidence>
<dbReference type="PANTHER" id="PTHR12640">
    <property type="entry name" value="RIBOPHORIN II"/>
    <property type="match status" value="1"/>
</dbReference>
<feature type="transmembrane region" description="Helical" evidence="7">
    <location>
        <begin position="246"/>
        <end position="265"/>
    </location>
</feature>
<dbReference type="InterPro" id="IPR056790">
    <property type="entry name" value="Ribophorin_II_C"/>
</dbReference>
<keyword evidence="6 7" id="KW-0472">Membrane</keyword>
<feature type="chain" id="PRO_5044259770" description="Ribophorin II C-terminal domain-containing protein" evidence="8">
    <location>
        <begin position="31"/>
        <end position="274"/>
    </location>
</feature>
<keyword evidence="2 7" id="KW-0812">Transmembrane</keyword>
<reference evidence="11" key="2">
    <citation type="submission" date="2009-11" db="EMBL/GenBank/DDBJ databases">
        <title>The Genome Sequence of Allomyces macrogynus strain ATCC 38327.</title>
        <authorList>
            <consortium name="The Broad Institute Genome Sequencing Platform"/>
            <person name="Russ C."/>
            <person name="Cuomo C."/>
            <person name="Shea T."/>
            <person name="Young S.K."/>
            <person name="Zeng Q."/>
            <person name="Koehrsen M."/>
            <person name="Haas B."/>
            <person name="Borodovsky M."/>
            <person name="Guigo R."/>
            <person name="Alvarado L."/>
            <person name="Berlin A."/>
            <person name="Borenstein D."/>
            <person name="Chen Z."/>
            <person name="Engels R."/>
            <person name="Freedman E."/>
            <person name="Gellesch M."/>
            <person name="Goldberg J."/>
            <person name="Griggs A."/>
            <person name="Gujja S."/>
            <person name="Heiman D."/>
            <person name="Hepburn T."/>
            <person name="Howarth C."/>
            <person name="Jen D."/>
            <person name="Larson L."/>
            <person name="Lewis B."/>
            <person name="Mehta T."/>
            <person name="Park D."/>
            <person name="Pearson M."/>
            <person name="Roberts A."/>
            <person name="Saif S."/>
            <person name="Shenoy N."/>
            <person name="Sisk P."/>
            <person name="Stolte C."/>
            <person name="Sykes S."/>
            <person name="Walk T."/>
            <person name="White J."/>
            <person name="Yandava C."/>
            <person name="Burger G."/>
            <person name="Gray M.W."/>
            <person name="Holland P.W.H."/>
            <person name="King N."/>
            <person name="Lang F.B.F."/>
            <person name="Roger A.J."/>
            <person name="Ruiz-Trillo I."/>
            <person name="Lander E."/>
            <person name="Nusbaum C."/>
        </authorList>
    </citation>
    <scope>NUCLEOTIDE SEQUENCE [LARGE SCALE GENOMIC DNA]</scope>
    <source>
        <strain evidence="11">ATCC 38327</strain>
    </source>
</reference>
<dbReference type="InterPro" id="IPR008814">
    <property type="entry name" value="Swp1"/>
</dbReference>
<dbReference type="PANTHER" id="PTHR12640:SF0">
    <property type="entry name" value="DOLICHYL-DIPHOSPHOOLIGOSACCHARIDE--PROTEIN GLYCOSYLTRANSFERASE SUBUNIT 2"/>
    <property type="match status" value="1"/>
</dbReference>
<evidence type="ECO:0000256" key="3">
    <source>
        <dbReference type="ARBA" id="ARBA00022729"/>
    </source>
</evidence>
<feature type="transmembrane region" description="Helical" evidence="7">
    <location>
        <begin position="214"/>
        <end position="234"/>
    </location>
</feature>
<dbReference type="GO" id="GO:0008250">
    <property type="term" value="C:oligosaccharyltransferase complex"/>
    <property type="evidence" value="ECO:0007669"/>
    <property type="project" value="InterPro"/>
</dbReference>
<organism evidence="10 11">
    <name type="scientific">Allomyces macrogynus (strain ATCC 38327)</name>
    <name type="common">Allomyces javanicus var. macrogynus</name>
    <dbReference type="NCBI Taxonomy" id="578462"/>
    <lineage>
        <taxon>Eukaryota</taxon>
        <taxon>Fungi</taxon>
        <taxon>Fungi incertae sedis</taxon>
        <taxon>Blastocladiomycota</taxon>
        <taxon>Blastocladiomycetes</taxon>
        <taxon>Blastocladiales</taxon>
        <taxon>Blastocladiaceae</taxon>
        <taxon>Allomyces</taxon>
    </lineage>
</organism>
<evidence type="ECO:0000256" key="4">
    <source>
        <dbReference type="ARBA" id="ARBA00022824"/>
    </source>
</evidence>
<evidence type="ECO:0000256" key="5">
    <source>
        <dbReference type="ARBA" id="ARBA00022989"/>
    </source>
</evidence>
<reference evidence="10 11" key="1">
    <citation type="submission" date="2009-11" db="EMBL/GenBank/DDBJ databases">
        <title>Annotation of Allomyces macrogynus ATCC 38327.</title>
        <authorList>
            <consortium name="The Broad Institute Genome Sequencing Platform"/>
            <person name="Russ C."/>
            <person name="Cuomo C."/>
            <person name="Burger G."/>
            <person name="Gray M.W."/>
            <person name="Holland P.W.H."/>
            <person name="King N."/>
            <person name="Lang F.B.F."/>
            <person name="Roger A.J."/>
            <person name="Ruiz-Trillo I."/>
            <person name="Young S.K."/>
            <person name="Zeng Q."/>
            <person name="Gargeya S."/>
            <person name="Fitzgerald M."/>
            <person name="Haas B."/>
            <person name="Abouelleil A."/>
            <person name="Alvarado L."/>
            <person name="Arachchi H.M."/>
            <person name="Berlin A."/>
            <person name="Chapman S.B."/>
            <person name="Gearin G."/>
            <person name="Goldberg J."/>
            <person name="Griggs A."/>
            <person name="Gujja S."/>
            <person name="Hansen M."/>
            <person name="Heiman D."/>
            <person name="Howarth C."/>
            <person name="Larimer J."/>
            <person name="Lui A."/>
            <person name="MacDonald P.J.P."/>
            <person name="McCowen C."/>
            <person name="Montmayeur A."/>
            <person name="Murphy C."/>
            <person name="Neiman D."/>
            <person name="Pearson M."/>
            <person name="Priest M."/>
            <person name="Roberts A."/>
            <person name="Saif S."/>
            <person name="Shea T."/>
            <person name="Sisk P."/>
            <person name="Stolte C."/>
            <person name="Sykes S."/>
            <person name="Wortman J."/>
            <person name="Nusbaum C."/>
            <person name="Birren B."/>
        </authorList>
    </citation>
    <scope>NUCLEOTIDE SEQUENCE [LARGE SCALE GENOMIC DNA]</scope>
    <source>
        <strain evidence="10 11">ATCC 38327</strain>
    </source>
</reference>
<dbReference type="STRING" id="578462.A0A0L0T8B2"/>
<feature type="domain" description="Ribophorin II C-terminal" evidence="9">
    <location>
        <begin position="171"/>
        <end position="267"/>
    </location>
</feature>
<dbReference type="Pfam" id="PF25147">
    <property type="entry name" value="Ribophorin_II_C"/>
    <property type="match status" value="1"/>
</dbReference>
<sequence length="274" mass="28552">MPTRRDFSSALHFLAAIVATLLLAATMAHALSADVKIQPAKGEPATLVVTADQPWKSAPALDAQSAVTVTLGDADAFTHFQVLATPASARGAAVLVPATLARGGKNVLQLSLNAFDAKSGEYELGVAASNRQTHETAYLSLGRAAWAAAPVSVPVAIQSFWTPQPPIEHVFRADEPSPNMFLAGAFAVAVVAPWVVLVPMWLLTAKPMPVRWTASGTAFLACIAAFMALASLYWTHLNLVQTLPLAAALAAVAVPTSVAALRGLAARSEEGKSK</sequence>
<dbReference type="VEuPathDB" id="FungiDB:AMAG_14930"/>
<protein>
    <recommendedName>
        <fullName evidence="9">Ribophorin II C-terminal domain-containing protein</fullName>
    </recommendedName>
</protein>
<keyword evidence="4" id="KW-0256">Endoplasmic reticulum</keyword>
<keyword evidence="5 7" id="KW-1133">Transmembrane helix</keyword>
<dbReference type="UniPathway" id="UPA00378"/>
<evidence type="ECO:0000256" key="2">
    <source>
        <dbReference type="ARBA" id="ARBA00022692"/>
    </source>
</evidence>
<name>A0A0L0T8B2_ALLM3</name>
<dbReference type="EMBL" id="GG745368">
    <property type="protein sequence ID" value="KNE70814.1"/>
    <property type="molecule type" value="Genomic_DNA"/>
</dbReference>
<evidence type="ECO:0000256" key="8">
    <source>
        <dbReference type="SAM" id="SignalP"/>
    </source>
</evidence>
<feature type="signal peptide" evidence="8">
    <location>
        <begin position="1"/>
        <end position="30"/>
    </location>
</feature>
<dbReference type="GO" id="GO:0006487">
    <property type="term" value="P:protein N-linked glycosylation"/>
    <property type="evidence" value="ECO:0007669"/>
    <property type="project" value="TreeGrafter"/>
</dbReference>
<evidence type="ECO:0000256" key="6">
    <source>
        <dbReference type="ARBA" id="ARBA00023136"/>
    </source>
</evidence>
<dbReference type="OrthoDB" id="432292at2759"/>
<keyword evidence="3 8" id="KW-0732">Signal</keyword>
<evidence type="ECO:0000256" key="1">
    <source>
        <dbReference type="ARBA" id="ARBA00004477"/>
    </source>
</evidence>
<proteinExistence type="predicted"/>